<dbReference type="GO" id="GO:0009103">
    <property type="term" value="P:lipopolysaccharide biosynthetic process"/>
    <property type="evidence" value="ECO:0007669"/>
    <property type="project" value="UniProtKB-ARBA"/>
</dbReference>
<evidence type="ECO:0000256" key="1">
    <source>
        <dbReference type="ARBA" id="ARBA00004651"/>
    </source>
</evidence>
<feature type="transmembrane region" description="Helical" evidence="8">
    <location>
        <begin position="405"/>
        <end position="422"/>
    </location>
</feature>
<evidence type="ECO:0000256" key="3">
    <source>
        <dbReference type="ARBA" id="ARBA00022676"/>
    </source>
</evidence>
<reference evidence="10 11" key="1">
    <citation type="journal article" date="2015" name="Nature">
        <title>rRNA introns, odd ribosomes, and small enigmatic genomes across a large radiation of phyla.</title>
        <authorList>
            <person name="Brown C.T."/>
            <person name="Hug L.A."/>
            <person name="Thomas B.C."/>
            <person name="Sharon I."/>
            <person name="Castelle C.J."/>
            <person name="Singh A."/>
            <person name="Wilkins M.J."/>
            <person name="Williams K.H."/>
            <person name="Banfield J.F."/>
        </authorList>
    </citation>
    <scope>NUCLEOTIDE SEQUENCE [LARGE SCALE GENOMIC DNA]</scope>
</reference>
<comment type="subcellular location">
    <subcellularLocation>
        <location evidence="1">Cell membrane</location>
        <topology evidence="1">Multi-pass membrane protein</topology>
    </subcellularLocation>
</comment>
<feature type="transmembrane region" description="Helical" evidence="8">
    <location>
        <begin position="279"/>
        <end position="297"/>
    </location>
</feature>
<dbReference type="STRING" id="1618563.UU12_C0010G0007"/>
<feature type="domain" description="Glycosyltransferase RgtA/B/C/D-like" evidence="9">
    <location>
        <begin position="101"/>
        <end position="241"/>
    </location>
</feature>
<gene>
    <name evidence="10" type="ORF">UU12_C0010G0007</name>
</gene>
<feature type="transmembrane region" description="Helical" evidence="8">
    <location>
        <begin position="343"/>
        <end position="366"/>
    </location>
</feature>
<evidence type="ECO:0000256" key="6">
    <source>
        <dbReference type="ARBA" id="ARBA00022989"/>
    </source>
</evidence>
<evidence type="ECO:0000256" key="2">
    <source>
        <dbReference type="ARBA" id="ARBA00022475"/>
    </source>
</evidence>
<dbReference type="GO" id="GO:0016763">
    <property type="term" value="F:pentosyltransferase activity"/>
    <property type="evidence" value="ECO:0007669"/>
    <property type="project" value="TreeGrafter"/>
</dbReference>
<keyword evidence="3" id="KW-0328">Glycosyltransferase</keyword>
<dbReference type="PANTHER" id="PTHR33908">
    <property type="entry name" value="MANNOSYLTRANSFERASE YKCB-RELATED"/>
    <property type="match status" value="1"/>
</dbReference>
<proteinExistence type="predicted"/>
<dbReference type="EMBL" id="LBZK01000010">
    <property type="protein sequence ID" value="KKR71021.1"/>
    <property type="molecule type" value="Genomic_DNA"/>
</dbReference>
<evidence type="ECO:0000256" key="5">
    <source>
        <dbReference type="ARBA" id="ARBA00022692"/>
    </source>
</evidence>
<feature type="transmembrane region" description="Helical" evidence="8">
    <location>
        <begin position="178"/>
        <end position="202"/>
    </location>
</feature>
<feature type="transmembrane region" description="Helical" evidence="8">
    <location>
        <begin position="101"/>
        <end position="121"/>
    </location>
</feature>
<evidence type="ECO:0000256" key="7">
    <source>
        <dbReference type="ARBA" id="ARBA00023136"/>
    </source>
</evidence>
<evidence type="ECO:0000256" key="8">
    <source>
        <dbReference type="SAM" id="Phobius"/>
    </source>
</evidence>
<keyword evidence="6 8" id="KW-1133">Transmembrane helix</keyword>
<feature type="transmembrane region" description="Helical" evidence="8">
    <location>
        <begin position="128"/>
        <end position="146"/>
    </location>
</feature>
<name>A0A0G0T888_9BACT</name>
<evidence type="ECO:0000256" key="4">
    <source>
        <dbReference type="ARBA" id="ARBA00022679"/>
    </source>
</evidence>
<dbReference type="PANTHER" id="PTHR33908:SF11">
    <property type="entry name" value="MEMBRANE PROTEIN"/>
    <property type="match status" value="1"/>
</dbReference>
<dbReference type="InterPro" id="IPR050297">
    <property type="entry name" value="LipidA_mod_glycosyltrf_83"/>
</dbReference>
<keyword evidence="2" id="KW-1003">Cell membrane</keyword>
<keyword evidence="5 8" id="KW-0812">Transmembrane</keyword>
<accession>A0A0G0T888</accession>
<evidence type="ECO:0000313" key="10">
    <source>
        <dbReference type="EMBL" id="KKR71021.1"/>
    </source>
</evidence>
<feature type="transmembrane region" description="Helical" evidence="8">
    <location>
        <begin position="223"/>
        <end position="244"/>
    </location>
</feature>
<keyword evidence="4 10" id="KW-0808">Transferase</keyword>
<feature type="transmembrane region" description="Helical" evidence="8">
    <location>
        <begin position="372"/>
        <end position="393"/>
    </location>
</feature>
<keyword evidence="7 8" id="KW-0472">Membrane</keyword>
<dbReference type="Proteomes" id="UP000034562">
    <property type="component" value="Unassembled WGS sequence"/>
</dbReference>
<comment type="caution">
    <text evidence="10">The sequence shown here is derived from an EMBL/GenBank/DDBJ whole genome shotgun (WGS) entry which is preliminary data.</text>
</comment>
<dbReference type="InterPro" id="IPR038731">
    <property type="entry name" value="RgtA/B/C-like"/>
</dbReference>
<dbReference type="AlphaFoldDB" id="A0A0G0T888"/>
<evidence type="ECO:0000259" key="9">
    <source>
        <dbReference type="Pfam" id="PF13231"/>
    </source>
</evidence>
<organism evidence="10 11">
    <name type="scientific">Candidatus Woesebacteria bacterium GW2011_GWA2_40_7b</name>
    <dbReference type="NCBI Taxonomy" id="1618563"/>
    <lineage>
        <taxon>Bacteria</taxon>
        <taxon>Candidatus Woeseibacteriota</taxon>
    </lineage>
</organism>
<evidence type="ECO:0000313" key="11">
    <source>
        <dbReference type="Proteomes" id="UP000034562"/>
    </source>
</evidence>
<sequence>MNRKFELFLLLLILVGGFAVRLYKIDNPIADWHSWRQADTASVSKTYLEKGVNLLYPRYHDISSIQTGIFNPEGYRFVEFPVYNAINAVLAGTFDNFSIEVWARLITISSALVTGLFLYLIGKKYLGSWGGILSAFFYLFIPYNIYFTRVILPDPFGAMCAVIGLYGFTKFIDTEKYFYLYLSGIVMALALLIKPFYGFYLVPLIYLTDQKFGLKKILINNKLLTKFVAYALVMLVPLLLWRYWEGRHPEGIPFFKWAFNGDEIRFRPAFWRWIFEERLERLILGGWGLILFIFGVLRPKEKNLSPFAKHRERELADCSEEFFASERFRSRRSAGRRYPDREVVGASFIKYFIFAMLLYVTIVATANVRHDYYQIVTMPAIALVLASGTVYLWQNNVFNRIAARILVIFSIPMMIMTGWLLIRDNYNVNHPEIVEAGREVDRITPKDALVIAPYDGDTAFLYQTGRWGWPAIDNSIDNIISEGASYYVSVKLGDKDTKMIEARFKTVEKTDKFIIINLREPLIKK</sequence>
<dbReference type="GO" id="GO:0005886">
    <property type="term" value="C:plasma membrane"/>
    <property type="evidence" value="ECO:0007669"/>
    <property type="project" value="UniProtKB-SubCell"/>
</dbReference>
<dbReference type="Pfam" id="PF13231">
    <property type="entry name" value="PMT_2"/>
    <property type="match status" value="1"/>
</dbReference>
<protein>
    <submittedName>
        <fullName evidence="10">Glycosyl transferase family 39</fullName>
    </submittedName>
</protein>